<evidence type="ECO:0000313" key="3">
    <source>
        <dbReference type="Proteomes" id="UP001596022"/>
    </source>
</evidence>
<organism evidence="2 3">
    <name type="scientific">Camelliibacillus cellulosilyticus</name>
    <dbReference type="NCBI Taxonomy" id="2174486"/>
    <lineage>
        <taxon>Bacteria</taxon>
        <taxon>Bacillati</taxon>
        <taxon>Bacillota</taxon>
        <taxon>Bacilli</taxon>
        <taxon>Bacillales</taxon>
        <taxon>Sporolactobacillaceae</taxon>
        <taxon>Camelliibacillus</taxon>
    </lineage>
</organism>
<dbReference type="SUPFAM" id="SSF54593">
    <property type="entry name" value="Glyoxalase/Bleomycin resistance protein/Dihydroxybiphenyl dioxygenase"/>
    <property type="match status" value="1"/>
</dbReference>
<proteinExistence type="predicted"/>
<dbReference type="CDD" id="cd06588">
    <property type="entry name" value="PhnB_like"/>
    <property type="match status" value="1"/>
</dbReference>
<dbReference type="Proteomes" id="UP001596022">
    <property type="component" value="Unassembled WGS sequence"/>
</dbReference>
<dbReference type="PANTHER" id="PTHR33990:SF1">
    <property type="entry name" value="PROTEIN YJDN"/>
    <property type="match status" value="1"/>
</dbReference>
<dbReference type="InterPro" id="IPR029068">
    <property type="entry name" value="Glyas_Bleomycin-R_OHBP_Dase"/>
</dbReference>
<reference evidence="3" key="1">
    <citation type="journal article" date="2019" name="Int. J. Syst. Evol. Microbiol.">
        <title>The Global Catalogue of Microorganisms (GCM) 10K type strain sequencing project: providing services to taxonomists for standard genome sequencing and annotation.</title>
        <authorList>
            <consortium name="The Broad Institute Genomics Platform"/>
            <consortium name="The Broad Institute Genome Sequencing Center for Infectious Disease"/>
            <person name="Wu L."/>
            <person name="Ma J."/>
        </authorList>
    </citation>
    <scope>NUCLEOTIDE SEQUENCE [LARGE SCALE GENOMIC DNA]</scope>
    <source>
        <strain evidence="3">CGMCC 1.16306</strain>
    </source>
</reference>
<dbReference type="EMBL" id="JBHSFW010000005">
    <property type="protein sequence ID" value="MFC4619041.1"/>
    <property type="molecule type" value="Genomic_DNA"/>
</dbReference>
<gene>
    <name evidence="2" type="ORF">ACFO4N_09985</name>
</gene>
<dbReference type="RefSeq" id="WP_376846142.1">
    <property type="nucleotide sequence ID" value="NZ_JBHSFW010000005.1"/>
</dbReference>
<sequence>MAAQVAPYLMLEGKTREAIDFYKNVMNAKVVTVTTYGEMEMPCPGSYQDHIAYALLKIGDTDLMFSDSPDIPVKTGNQVQITISTKDANEARQIFEALKQDGRVNAELEETPFSPAFGNVTDKFGVTFQIVALYEG</sequence>
<accession>A0ABV9GP30</accession>
<feature type="domain" description="PhnB-like" evidence="1">
    <location>
        <begin position="4"/>
        <end position="131"/>
    </location>
</feature>
<evidence type="ECO:0000259" key="1">
    <source>
        <dbReference type="Pfam" id="PF06983"/>
    </source>
</evidence>
<evidence type="ECO:0000313" key="2">
    <source>
        <dbReference type="EMBL" id="MFC4619041.1"/>
    </source>
</evidence>
<comment type="caution">
    <text evidence="2">The sequence shown here is derived from an EMBL/GenBank/DDBJ whole genome shotgun (WGS) entry which is preliminary data.</text>
</comment>
<dbReference type="PANTHER" id="PTHR33990">
    <property type="entry name" value="PROTEIN YJDN-RELATED"/>
    <property type="match status" value="1"/>
</dbReference>
<dbReference type="Pfam" id="PF06983">
    <property type="entry name" value="3-dmu-9_3-mt"/>
    <property type="match status" value="1"/>
</dbReference>
<dbReference type="Gene3D" id="3.10.180.10">
    <property type="entry name" value="2,3-Dihydroxybiphenyl 1,2-Dioxygenase, domain 1"/>
    <property type="match status" value="1"/>
</dbReference>
<keyword evidence="3" id="KW-1185">Reference proteome</keyword>
<dbReference type="InterPro" id="IPR028973">
    <property type="entry name" value="PhnB-like"/>
</dbReference>
<name>A0ABV9GP30_9BACL</name>
<protein>
    <submittedName>
        <fullName evidence="2">VOC family protein</fullName>
    </submittedName>
</protein>